<reference evidence="2" key="1">
    <citation type="submission" date="2021-06" db="EMBL/GenBank/DDBJ databases">
        <title>Parelaphostrongylus tenuis whole genome reference sequence.</title>
        <authorList>
            <person name="Garwood T.J."/>
            <person name="Larsen P.A."/>
            <person name="Fountain-Jones N.M."/>
            <person name="Garbe J.R."/>
            <person name="Macchietto M.G."/>
            <person name="Kania S.A."/>
            <person name="Gerhold R.W."/>
            <person name="Richards J.E."/>
            <person name="Wolf T.M."/>
        </authorList>
    </citation>
    <scope>NUCLEOTIDE SEQUENCE</scope>
    <source>
        <strain evidence="2">MNPRO001-30</strain>
        <tissue evidence="2">Meninges</tissue>
    </source>
</reference>
<evidence type="ECO:0000313" key="2">
    <source>
        <dbReference type="EMBL" id="KAJ1353549.1"/>
    </source>
</evidence>
<dbReference type="Proteomes" id="UP001196413">
    <property type="component" value="Unassembled WGS sequence"/>
</dbReference>
<dbReference type="EMBL" id="JAHQIW010001747">
    <property type="protein sequence ID" value="KAJ1353549.1"/>
    <property type="molecule type" value="Genomic_DNA"/>
</dbReference>
<evidence type="ECO:0000313" key="3">
    <source>
        <dbReference type="Proteomes" id="UP001196413"/>
    </source>
</evidence>
<dbReference type="AlphaFoldDB" id="A0AAD5MYQ8"/>
<name>A0AAD5MYQ8_PARTN</name>
<evidence type="ECO:0000256" key="1">
    <source>
        <dbReference type="SAM" id="MobiDB-lite"/>
    </source>
</evidence>
<gene>
    <name evidence="2" type="ORF">KIN20_010196</name>
</gene>
<accession>A0AAD5MYQ8</accession>
<proteinExistence type="predicted"/>
<keyword evidence="3" id="KW-1185">Reference proteome</keyword>
<feature type="region of interest" description="Disordered" evidence="1">
    <location>
        <begin position="1"/>
        <end position="24"/>
    </location>
</feature>
<comment type="caution">
    <text evidence="2">The sequence shown here is derived from an EMBL/GenBank/DDBJ whole genome shotgun (WGS) entry which is preliminary data.</text>
</comment>
<organism evidence="2 3">
    <name type="scientific">Parelaphostrongylus tenuis</name>
    <name type="common">Meningeal worm</name>
    <dbReference type="NCBI Taxonomy" id="148309"/>
    <lineage>
        <taxon>Eukaryota</taxon>
        <taxon>Metazoa</taxon>
        <taxon>Ecdysozoa</taxon>
        <taxon>Nematoda</taxon>
        <taxon>Chromadorea</taxon>
        <taxon>Rhabditida</taxon>
        <taxon>Rhabditina</taxon>
        <taxon>Rhabditomorpha</taxon>
        <taxon>Strongyloidea</taxon>
        <taxon>Metastrongylidae</taxon>
        <taxon>Parelaphostrongylus</taxon>
    </lineage>
</organism>
<protein>
    <submittedName>
        <fullName evidence="2">Uncharacterized protein</fullName>
    </submittedName>
</protein>
<sequence>MEDEETNGMQEMLSNERKAVRGDLLRDPLRPMDYNRDGFLHGRLKLGTTADGRLSGCRRRSTREHLLNSAALFG</sequence>
<feature type="compositionally biased region" description="Basic and acidic residues" evidence="1">
    <location>
        <begin position="14"/>
        <end position="24"/>
    </location>
</feature>